<dbReference type="EMBL" id="JTDY01003526">
    <property type="protein sequence ID" value="KOB69402.1"/>
    <property type="molecule type" value="Genomic_DNA"/>
</dbReference>
<protein>
    <submittedName>
        <fullName evidence="9">Glutamate receptor delta-2 subunit</fullName>
    </submittedName>
</protein>
<dbReference type="STRING" id="104452.A0A0L7L1P0"/>
<feature type="transmembrane region" description="Helical" evidence="8">
    <location>
        <begin position="483"/>
        <end position="504"/>
    </location>
</feature>
<comment type="subcellular location">
    <subcellularLocation>
        <location evidence="1">Cell membrane</location>
        <topology evidence="1">Multi-pass membrane protein</topology>
    </subcellularLocation>
</comment>
<comment type="caution">
    <text evidence="9">The sequence shown here is derived from an EMBL/GenBank/DDBJ whole genome shotgun (WGS) entry which is preliminary data.</text>
</comment>
<sequence>MDTASYDWLIVTNSGQDISKFNKILNATSIRFDQNLIIAYPYYKNRSEKRLSGLCDTNFEYKTSRKEPKNKSKKLHCNDEKNGDCIIRNKIAKTEFEKSYYRSTERFKNLSNNHTYLSQGKVLPLFYSGFTNYNFSRYFLMTNISKFNLGFQFRKWQHTNEFSQSSRSPQIHVVQYFKVRINSTLSMSGVDIPYPVEARNFLGEELIFGRCNSTDGTPSLDDDGPTSPTALDDVLHFFMVRLNATGLLGALMENNVDVALEPVTAHSTRRQDMEFIFPIAETMCNIYIRQQETSTVRDIFLAPFSARLIACVVAVAIAAALAVVIISKLATNNKELRDIGYTEALLWSTGILCQQGGTWTPPNPAASILLLVCLLFGVVTYNAYAAFITSVLSVRVASVDTVSLSQARGRCAVREVPVHSTRAHLAFPLPRNSPYARPTLISLLQLRGAGSLARLEASLVPEMPHCAPPPGFASARATDVRSALLLLVTGYIAAFVLGLVEYCWKNRKELRAFTAKCYSRCWNVLKQI</sequence>
<accession>A0A0L7L1P0</accession>
<keyword evidence="7" id="KW-0325">Glycoprotein</keyword>
<evidence type="ECO:0000313" key="10">
    <source>
        <dbReference type="Proteomes" id="UP000037510"/>
    </source>
</evidence>
<dbReference type="Gene3D" id="1.10.287.70">
    <property type="match status" value="1"/>
</dbReference>
<dbReference type="GO" id="GO:0005886">
    <property type="term" value="C:plasma membrane"/>
    <property type="evidence" value="ECO:0007669"/>
    <property type="project" value="UniProtKB-SubCell"/>
</dbReference>
<evidence type="ECO:0000313" key="9">
    <source>
        <dbReference type="EMBL" id="KOB69402.1"/>
    </source>
</evidence>
<name>A0A0L7L1P0_OPEBR</name>
<dbReference type="Proteomes" id="UP000037510">
    <property type="component" value="Unassembled WGS sequence"/>
</dbReference>
<keyword evidence="5 8" id="KW-0472">Membrane</keyword>
<feature type="transmembrane region" description="Helical" evidence="8">
    <location>
        <begin position="368"/>
        <end position="392"/>
    </location>
</feature>
<evidence type="ECO:0000256" key="1">
    <source>
        <dbReference type="ARBA" id="ARBA00004651"/>
    </source>
</evidence>
<evidence type="ECO:0000256" key="7">
    <source>
        <dbReference type="ARBA" id="ARBA00023180"/>
    </source>
</evidence>
<dbReference type="AlphaFoldDB" id="A0A0L7L1P0"/>
<reference evidence="9 10" key="1">
    <citation type="journal article" date="2015" name="Genome Biol. Evol.">
        <title>The genome of winter moth (Operophtera brumata) provides a genomic perspective on sexual dimorphism and phenology.</title>
        <authorList>
            <person name="Derks M.F."/>
            <person name="Smit S."/>
            <person name="Salis L."/>
            <person name="Schijlen E."/>
            <person name="Bossers A."/>
            <person name="Mateman C."/>
            <person name="Pijl A.S."/>
            <person name="de Ridder D."/>
            <person name="Groenen M.A."/>
            <person name="Visser M.E."/>
            <person name="Megens H.J."/>
        </authorList>
    </citation>
    <scope>NUCLEOTIDE SEQUENCE [LARGE SCALE GENOMIC DNA]</scope>
    <source>
        <strain evidence="9">WM2013NL</strain>
        <tissue evidence="9">Head and thorax</tissue>
    </source>
</reference>
<evidence type="ECO:0000256" key="2">
    <source>
        <dbReference type="ARBA" id="ARBA00022475"/>
    </source>
</evidence>
<evidence type="ECO:0000256" key="6">
    <source>
        <dbReference type="ARBA" id="ARBA00023170"/>
    </source>
</evidence>
<evidence type="ECO:0000256" key="4">
    <source>
        <dbReference type="ARBA" id="ARBA00022989"/>
    </source>
</evidence>
<keyword evidence="3 8" id="KW-0812">Transmembrane</keyword>
<dbReference type="InterPro" id="IPR052192">
    <property type="entry name" value="Insect_Ionotropic_Sensory_Rcpt"/>
</dbReference>
<keyword evidence="10" id="KW-1185">Reference proteome</keyword>
<feature type="transmembrane region" description="Helical" evidence="8">
    <location>
        <begin position="304"/>
        <end position="327"/>
    </location>
</feature>
<dbReference type="SUPFAM" id="SSF81324">
    <property type="entry name" value="Voltage-gated potassium channels"/>
    <property type="match status" value="1"/>
</dbReference>
<gene>
    <name evidence="9" type="ORF">OBRU01_16824</name>
</gene>
<evidence type="ECO:0000256" key="8">
    <source>
        <dbReference type="SAM" id="Phobius"/>
    </source>
</evidence>
<keyword evidence="4 8" id="KW-1133">Transmembrane helix</keyword>
<organism evidence="9 10">
    <name type="scientific">Operophtera brumata</name>
    <name type="common">Winter moth</name>
    <name type="synonym">Phalaena brumata</name>
    <dbReference type="NCBI Taxonomy" id="104452"/>
    <lineage>
        <taxon>Eukaryota</taxon>
        <taxon>Metazoa</taxon>
        <taxon>Ecdysozoa</taxon>
        <taxon>Arthropoda</taxon>
        <taxon>Hexapoda</taxon>
        <taxon>Insecta</taxon>
        <taxon>Pterygota</taxon>
        <taxon>Neoptera</taxon>
        <taxon>Endopterygota</taxon>
        <taxon>Lepidoptera</taxon>
        <taxon>Glossata</taxon>
        <taxon>Ditrysia</taxon>
        <taxon>Geometroidea</taxon>
        <taxon>Geometridae</taxon>
        <taxon>Larentiinae</taxon>
        <taxon>Operophtera</taxon>
    </lineage>
</organism>
<dbReference type="PANTHER" id="PTHR42643">
    <property type="entry name" value="IONOTROPIC RECEPTOR 20A-RELATED"/>
    <property type="match status" value="1"/>
</dbReference>
<dbReference type="PANTHER" id="PTHR42643:SF33">
    <property type="entry name" value="GLUTAMATE RECEPTOR 2-LIKE PROTEIN"/>
    <property type="match status" value="1"/>
</dbReference>
<keyword evidence="6 9" id="KW-0675">Receptor</keyword>
<evidence type="ECO:0000256" key="5">
    <source>
        <dbReference type="ARBA" id="ARBA00023136"/>
    </source>
</evidence>
<proteinExistence type="predicted"/>
<evidence type="ECO:0000256" key="3">
    <source>
        <dbReference type="ARBA" id="ARBA00022692"/>
    </source>
</evidence>
<keyword evidence="2" id="KW-1003">Cell membrane</keyword>